<dbReference type="SUPFAM" id="SSF50494">
    <property type="entry name" value="Trypsin-like serine proteases"/>
    <property type="match status" value="1"/>
</dbReference>
<keyword evidence="3" id="KW-1185">Reference proteome</keyword>
<dbReference type="GO" id="GO:0004252">
    <property type="term" value="F:serine-type endopeptidase activity"/>
    <property type="evidence" value="ECO:0007669"/>
    <property type="project" value="InterPro"/>
</dbReference>
<protein>
    <recommendedName>
        <fullName evidence="4">Trypsin</fullName>
    </recommendedName>
</protein>
<gene>
    <name evidence="2" type="ORF">SAMN05444920_12275</name>
</gene>
<dbReference type="InterPro" id="IPR018114">
    <property type="entry name" value="TRYPSIN_HIS"/>
</dbReference>
<evidence type="ECO:0000256" key="1">
    <source>
        <dbReference type="SAM" id="SignalP"/>
    </source>
</evidence>
<reference evidence="2 3" key="1">
    <citation type="submission" date="2016-10" db="EMBL/GenBank/DDBJ databases">
        <authorList>
            <person name="de Groot N.N."/>
        </authorList>
    </citation>
    <scope>NUCLEOTIDE SEQUENCE [LARGE SCALE GENOMIC DNA]</scope>
    <source>
        <strain evidence="2 3">CGMCC 4.7037</strain>
    </source>
</reference>
<dbReference type="EMBL" id="FNVT01000022">
    <property type="protein sequence ID" value="SEH01824.1"/>
    <property type="molecule type" value="Genomic_DNA"/>
</dbReference>
<dbReference type="InterPro" id="IPR043504">
    <property type="entry name" value="Peptidase_S1_PA_chymotrypsin"/>
</dbReference>
<dbReference type="InterPro" id="IPR009003">
    <property type="entry name" value="Peptidase_S1_PA"/>
</dbReference>
<keyword evidence="1" id="KW-0732">Signal</keyword>
<name>A0A1H6EYT1_9ACTN</name>
<dbReference type="AlphaFoldDB" id="A0A1H6EYT1"/>
<dbReference type="PROSITE" id="PS00134">
    <property type="entry name" value="TRYPSIN_HIS"/>
    <property type="match status" value="1"/>
</dbReference>
<dbReference type="Proteomes" id="UP000236732">
    <property type="component" value="Unassembled WGS sequence"/>
</dbReference>
<sequence length="398" mass="41389">MKRLSAIILAGSLTFGFGPAASADDEKPGVQKESTPFSYIAPADREKLMAQIPLQQAAGKIRWAVERAKAPGFAGIAFRDGQVVLWWKGSPPADVQTAVVSAQEKAPVQTRSAPHSLAELQAASAAMVARMRANPTSPFHTVTIPVDGSGLVMQTESDQAGAASILQDVAVPVRVEKHERITPAGRLNDSSPFYGGMRLNNNDNGAFCTAGFGVVAGGAEYLLTAGHCGRINGSHNNGNDSIFVGTATHEHVAHDLLLISTNAGSRIWDGGVPGGLNTGGEFTKGVAGWDWAYSGEFVCHSGSRSGAVCSIQNSGNFTATTCGNDVYGNYECYSDLIYSERTNGSPACQGGDSGGPVFTLSGTANVVAKGTVTGCGGNAMTYQDFGTAWRDFGITTIT</sequence>
<organism evidence="2 3">
    <name type="scientific">Nonomuraea solani</name>
    <dbReference type="NCBI Taxonomy" id="1144553"/>
    <lineage>
        <taxon>Bacteria</taxon>
        <taxon>Bacillati</taxon>
        <taxon>Actinomycetota</taxon>
        <taxon>Actinomycetes</taxon>
        <taxon>Streptosporangiales</taxon>
        <taxon>Streptosporangiaceae</taxon>
        <taxon>Nonomuraea</taxon>
    </lineage>
</organism>
<evidence type="ECO:0008006" key="4">
    <source>
        <dbReference type="Google" id="ProtNLM"/>
    </source>
</evidence>
<proteinExistence type="predicted"/>
<dbReference type="Gene3D" id="2.40.10.10">
    <property type="entry name" value="Trypsin-like serine proteases"/>
    <property type="match status" value="2"/>
</dbReference>
<accession>A0A1H6EYT1</accession>
<feature type="chain" id="PRO_5009297570" description="Trypsin" evidence="1">
    <location>
        <begin position="24"/>
        <end position="398"/>
    </location>
</feature>
<dbReference type="GO" id="GO:0006508">
    <property type="term" value="P:proteolysis"/>
    <property type="evidence" value="ECO:0007669"/>
    <property type="project" value="InterPro"/>
</dbReference>
<evidence type="ECO:0000313" key="3">
    <source>
        <dbReference type="Proteomes" id="UP000236732"/>
    </source>
</evidence>
<evidence type="ECO:0000313" key="2">
    <source>
        <dbReference type="EMBL" id="SEH01824.1"/>
    </source>
</evidence>
<feature type="signal peptide" evidence="1">
    <location>
        <begin position="1"/>
        <end position="23"/>
    </location>
</feature>